<dbReference type="AlphaFoldDB" id="A0A6C0H724"/>
<dbReference type="InterPro" id="IPR032675">
    <property type="entry name" value="LRR_dom_sf"/>
</dbReference>
<dbReference type="Gene3D" id="3.80.10.10">
    <property type="entry name" value="Ribonuclease Inhibitor"/>
    <property type="match status" value="1"/>
</dbReference>
<evidence type="ECO:0000313" key="1">
    <source>
        <dbReference type="EMBL" id="QHT75955.1"/>
    </source>
</evidence>
<protein>
    <recommendedName>
        <fullName evidence="2">Leucine-rich repeat protein</fullName>
    </recommendedName>
</protein>
<accession>A0A6C0H724</accession>
<organism evidence="1">
    <name type="scientific">viral metagenome</name>
    <dbReference type="NCBI Taxonomy" id="1070528"/>
    <lineage>
        <taxon>unclassified sequences</taxon>
        <taxon>metagenomes</taxon>
        <taxon>organismal metagenomes</taxon>
    </lineage>
</organism>
<proteinExistence type="predicted"/>
<evidence type="ECO:0008006" key="2">
    <source>
        <dbReference type="Google" id="ProtNLM"/>
    </source>
</evidence>
<sequence>MGLNCSGNQMASLPVLPKNLGLLYCYNNKLTSLPFLPKKLKQLLFHDNPIHEIINKNNINKIKINIKIWNNFRHLYYCLKYKTRFLKMMESIIKKRYHPSYLYDLTEEDDLDEKLGEW</sequence>
<dbReference type="SUPFAM" id="SSF52058">
    <property type="entry name" value="L domain-like"/>
    <property type="match status" value="1"/>
</dbReference>
<name>A0A6C0H724_9ZZZZ</name>
<reference evidence="1" key="1">
    <citation type="journal article" date="2020" name="Nature">
        <title>Giant virus diversity and host interactions through global metagenomics.</title>
        <authorList>
            <person name="Schulz F."/>
            <person name="Roux S."/>
            <person name="Paez-Espino D."/>
            <person name="Jungbluth S."/>
            <person name="Walsh D.A."/>
            <person name="Denef V.J."/>
            <person name="McMahon K.D."/>
            <person name="Konstantinidis K.T."/>
            <person name="Eloe-Fadrosh E.A."/>
            <person name="Kyrpides N.C."/>
            <person name="Woyke T."/>
        </authorList>
    </citation>
    <scope>NUCLEOTIDE SEQUENCE</scope>
    <source>
        <strain evidence="1">GVMAG-M-3300023179-71</strain>
    </source>
</reference>
<dbReference type="EMBL" id="MN739885">
    <property type="protein sequence ID" value="QHT75955.1"/>
    <property type="molecule type" value="Genomic_DNA"/>
</dbReference>